<dbReference type="RefSeq" id="WP_081169438.1">
    <property type="nucleotide sequence ID" value="NZ_LWBP01000210.1"/>
</dbReference>
<proteinExistence type="predicted"/>
<comment type="caution">
    <text evidence="1">The sequence shown here is derived from an EMBL/GenBank/DDBJ whole genome shotgun (WGS) entry which is preliminary data.</text>
</comment>
<dbReference type="AlphaFoldDB" id="A0A1V9F578"/>
<accession>A0A1V9F578</accession>
<name>A0A1V9F578_9BACT</name>
<dbReference type="OrthoDB" id="668847at2"/>
<evidence type="ECO:0000313" key="1">
    <source>
        <dbReference type="EMBL" id="OQP53559.1"/>
    </source>
</evidence>
<dbReference type="Gene3D" id="2.60.40.2970">
    <property type="match status" value="1"/>
</dbReference>
<dbReference type="STRING" id="550983.A4R26_06165"/>
<organism evidence="1 2">
    <name type="scientific">Niastella populi</name>
    <dbReference type="NCBI Taxonomy" id="550983"/>
    <lineage>
        <taxon>Bacteria</taxon>
        <taxon>Pseudomonadati</taxon>
        <taxon>Bacteroidota</taxon>
        <taxon>Chitinophagia</taxon>
        <taxon>Chitinophagales</taxon>
        <taxon>Chitinophagaceae</taxon>
        <taxon>Niastella</taxon>
    </lineage>
</organism>
<evidence type="ECO:0000313" key="2">
    <source>
        <dbReference type="Proteomes" id="UP000192276"/>
    </source>
</evidence>
<protein>
    <submittedName>
        <fullName evidence="1">Uncharacterized protein</fullName>
    </submittedName>
</protein>
<dbReference type="Proteomes" id="UP000192276">
    <property type="component" value="Unassembled WGS sequence"/>
</dbReference>
<keyword evidence="2" id="KW-1185">Reference proteome</keyword>
<sequence length="133" mass="15201">MKNMFVDVFLDVKVAGKLMVANLVFSNNTSGEVYLDKKTICTNGKTRRNLFIITDENNQPVKYVGEMEKRIVVPEDFIPIQSGDTISTCIELNEVYQIIQGKKYTVQLSVYHPNYKDEGPLNKLESNKVEISY</sequence>
<gene>
    <name evidence="1" type="ORF">A4R26_06165</name>
</gene>
<dbReference type="EMBL" id="LWBP01000210">
    <property type="protein sequence ID" value="OQP53559.1"/>
    <property type="molecule type" value="Genomic_DNA"/>
</dbReference>
<reference evidence="2" key="1">
    <citation type="submission" date="2016-04" db="EMBL/GenBank/DDBJ databases">
        <authorList>
            <person name="Chen L."/>
            <person name="Zhuang W."/>
            <person name="Wang G."/>
        </authorList>
    </citation>
    <scope>NUCLEOTIDE SEQUENCE [LARGE SCALE GENOMIC DNA]</scope>
    <source>
        <strain evidence="2">208</strain>
    </source>
</reference>